<dbReference type="Proteomes" id="UP000183788">
    <property type="component" value="Unassembled WGS sequence"/>
</dbReference>
<sequence length="55" mass="6438">MRNAAFSKRAFNDMLTSFTGLKFKMYVSCLAYTHFKSFCNRTTCLSFLIMMPHLN</sequence>
<accession>A0A1K1SGK9</accession>
<organism evidence="1 2">
    <name type="scientific">Chitinophaga sancti</name>
    <dbReference type="NCBI Taxonomy" id="1004"/>
    <lineage>
        <taxon>Bacteria</taxon>
        <taxon>Pseudomonadati</taxon>
        <taxon>Bacteroidota</taxon>
        <taxon>Chitinophagia</taxon>
        <taxon>Chitinophagales</taxon>
        <taxon>Chitinophagaceae</taxon>
        <taxon>Chitinophaga</taxon>
    </lineage>
</organism>
<gene>
    <name evidence="1" type="ORF">SAMN05661012_05421</name>
</gene>
<dbReference type="AlphaFoldDB" id="A0A1K1SGK9"/>
<dbReference type="STRING" id="1004.SAMN05661012_05421"/>
<protein>
    <submittedName>
        <fullName evidence="1">Uncharacterized protein</fullName>
    </submittedName>
</protein>
<reference evidence="1 2" key="1">
    <citation type="submission" date="2016-11" db="EMBL/GenBank/DDBJ databases">
        <authorList>
            <person name="Jaros S."/>
            <person name="Januszkiewicz K."/>
            <person name="Wedrychowicz H."/>
        </authorList>
    </citation>
    <scope>NUCLEOTIDE SEQUENCE [LARGE SCALE GENOMIC DNA]</scope>
    <source>
        <strain evidence="1 2">DSM 784</strain>
    </source>
</reference>
<evidence type="ECO:0000313" key="1">
    <source>
        <dbReference type="EMBL" id="SFW83505.1"/>
    </source>
</evidence>
<name>A0A1K1SGK9_9BACT</name>
<evidence type="ECO:0000313" key="2">
    <source>
        <dbReference type="Proteomes" id="UP000183788"/>
    </source>
</evidence>
<dbReference type="EMBL" id="FPIZ01000022">
    <property type="protein sequence ID" value="SFW83505.1"/>
    <property type="molecule type" value="Genomic_DNA"/>
</dbReference>
<proteinExistence type="predicted"/>